<dbReference type="GO" id="GO:0051082">
    <property type="term" value="F:unfolded protein binding"/>
    <property type="evidence" value="ECO:0007669"/>
    <property type="project" value="TreeGrafter"/>
</dbReference>
<feature type="domain" description="J" evidence="3">
    <location>
        <begin position="77"/>
        <end position="141"/>
    </location>
</feature>
<dbReference type="PANTHER" id="PTHR43096">
    <property type="entry name" value="DNAJ HOMOLOG 1, MITOCHONDRIAL-RELATED"/>
    <property type="match status" value="1"/>
</dbReference>
<feature type="region of interest" description="Disordered" evidence="1">
    <location>
        <begin position="22"/>
        <end position="58"/>
    </location>
</feature>
<protein>
    <recommendedName>
        <fullName evidence="3">J domain-containing protein</fullName>
    </recommendedName>
</protein>
<evidence type="ECO:0000313" key="4">
    <source>
        <dbReference type="EMBL" id="VFU27632.1"/>
    </source>
</evidence>
<name>A0A6N2KIL0_SALVM</name>
<dbReference type="Pfam" id="PF00226">
    <property type="entry name" value="DnaJ"/>
    <property type="match status" value="2"/>
</dbReference>
<dbReference type="AlphaFoldDB" id="A0A6N2KIL0"/>
<dbReference type="PANTHER" id="PTHR43096:SF58">
    <property type="entry name" value="CHAPERONE DNAJ-DOMAIN SUPERFAMILY PROTEIN"/>
    <property type="match status" value="1"/>
</dbReference>
<dbReference type="InterPro" id="IPR001623">
    <property type="entry name" value="DnaJ_domain"/>
</dbReference>
<dbReference type="SMART" id="SM00271">
    <property type="entry name" value="DnaJ"/>
    <property type="match status" value="1"/>
</dbReference>
<evidence type="ECO:0000256" key="2">
    <source>
        <dbReference type="SAM" id="Phobius"/>
    </source>
</evidence>
<dbReference type="InterPro" id="IPR018253">
    <property type="entry name" value="DnaJ_domain_CS"/>
</dbReference>
<dbReference type="SUPFAM" id="SSF46565">
    <property type="entry name" value="Chaperone J-domain"/>
    <property type="match status" value="2"/>
</dbReference>
<feature type="transmembrane region" description="Helical" evidence="2">
    <location>
        <begin position="439"/>
        <end position="464"/>
    </location>
</feature>
<evidence type="ECO:0000259" key="3">
    <source>
        <dbReference type="PROSITE" id="PS50076"/>
    </source>
</evidence>
<proteinExistence type="predicted"/>
<dbReference type="GO" id="GO:0005737">
    <property type="term" value="C:cytoplasm"/>
    <property type="evidence" value="ECO:0007669"/>
    <property type="project" value="TreeGrafter"/>
</dbReference>
<accession>A0A6N2KIL0</accession>
<dbReference type="PRINTS" id="PR00625">
    <property type="entry name" value="JDOMAIN"/>
</dbReference>
<organism evidence="4">
    <name type="scientific">Salix viminalis</name>
    <name type="common">Common osier</name>
    <name type="synonym">Basket willow</name>
    <dbReference type="NCBI Taxonomy" id="40686"/>
    <lineage>
        <taxon>Eukaryota</taxon>
        <taxon>Viridiplantae</taxon>
        <taxon>Streptophyta</taxon>
        <taxon>Embryophyta</taxon>
        <taxon>Tracheophyta</taxon>
        <taxon>Spermatophyta</taxon>
        <taxon>Magnoliopsida</taxon>
        <taxon>eudicotyledons</taxon>
        <taxon>Gunneridae</taxon>
        <taxon>Pentapetalae</taxon>
        <taxon>rosids</taxon>
        <taxon>fabids</taxon>
        <taxon>Malpighiales</taxon>
        <taxon>Salicaceae</taxon>
        <taxon>Saliceae</taxon>
        <taxon>Salix</taxon>
    </lineage>
</organism>
<dbReference type="CDD" id="cd06257">
    <property type="entry name" value="DnaJ"/>
    <property type="match status" value="1"/>
</dbReference>
<sequence>MQAHLYLVGPIPTTTTIDASASFSSSSISRGGHNSPTSSWTHHRECSNKSRHHKQNNKWGATVVVASSSSVNGSEQDHYAVLGVERTATSADIKKAYRLLARKYHPDVSKHSQACELFKSVRHAYEILSNEVTRTQYDRALKFQEHTGRSFRKRQYHNPEVEDWVRIYKWAEMKRKMRSGARWEHHNFSDDPSFYSDTEEEVEEGSLDQERGPFGEVLRSAFVSLFLLQTFGSLLSLTFSSLMALFDRQLDAGYKIGYFIAWILGGRGGVLLVLCLQFASWACGKTSSSMVALVVVALCVGSNLASGIYEIPNNGGINLHEYHPDVSKHSQACELFKSVRHAYEILSNEVTRTQYDRALRFQEHTGRSSRKRQYHNPEVEDWVRIYKWAEMKRKMRSGARWEHHNFSDDPSFYSDSEEEVEEGSLDQERGPFGEVLRSAFLSLFLLQTFGSLLSLTFSSLMALFDRQLDAGYKIVISLHGFGAECLLVLCLQFASWPVKDEQQYGCSGCIFLHLLQIPPQVPPASHVDKYPDPILNHLKRKQNSRHVRRKNSSKAKD</sequence>
<feature type="domain" description="J" evidence="3">
    <location>
        <begin position="288"/>
        <end position="359"/>
    </location>
</feature>
<dbReference type="Gene3D" id="1.10.287.110">
    <property type="entry name" value="DnaJ domain"/>
    <property type="match status" value="2"/>
</dbReference>
<feature type="transmembrane region" description="Helical" evidence="2">
    <location>
        <begin position="470"/>
        <end position="494"/>
    </location>
</feature>
<dbReference type="PROSITE" id="PS00636">
    <property type="entry name" value="DNAJ_1"/>
    <property type="match status" value="2"/>
</dbReference>
<reference evidence="4" key="1">
    <citation type="submission" date="2019-03" db="EMBL/GenBank/DDBJ databases">
        <authorList>
            <person name="Mank J."/>
            <person name="Almeida P."/>
        </authorList>
    </citation>
    <scope>NUCLEOTIDE SEQUENCE</scope>
    <source>
        <strain evidence="4">78183</strain>
    </source>
</reference>
<gene>
    <name evidence="4" type="ORF">SVIM_LOCUS84929</name>
</gene>
<dbReference type="PROSITE" id="PS50076">
    <property type="entry name" value="DNAJ_2"/>
    <property type="match status" value="2"/>
</dbReference>
<keyword evidence="2" id="KW-1133">Transmembrane helix</keyword>
<dbReference type="EMBL" id="CAADRP010000380">
    <property type="protein sequence ID" value="VFU27632.1"/>
    <property type="molecule type" value="Genomic_DNA"/>
</dbReference>
<feature type="transmembrane region" description="Helical" evidence="2">
    <location>
        <begin position="258"/>
        <end position="279"/>
    </location>
</feature>
<dbReference type="InterPro" id="IPR036869">
    <property type="entry name" value="J_dom_sf"/>
</dbReference>
<feature type="transmembrane region" description="Helical" evidence="2">
    <location>
        <begin position="291"/>
        <end position="309"/>
    </location>
</feature>
<dbReference type="GO" id="GO:0042026">
    <property type="term" value="P:protein refolding"/>
    <property type="evidence" value="ECO:0007669"/>
    <property type="project" value="TreeGrafter"/>
</dbReference>
<keyword evidence="2" id="KW-0472">Membrane</keyword>
<dbReference type="FunFam" id="1.10.287.110:FF:000227">
    <property type="entry name" value="Uncharacterized protein"/>
    <property type="match status" value="2"/>
</dbReference>
<keyword evidence="2" id="KW-0812">Transmembrane</keyword>
<feature type="transmembrane region" description="Helical" evidence="2">
    <location>
        <begin position="221"/>
        <end position="246"/>
    </location>
</feature>
<evidence type="ECO:0000256" key="1">
    <source>
        <dbReference type="SAM" id="MobiDB-lite"/>
    </source>
</evidence>